<name>A0A1U9ZZY9_9ACTN</name>
<dbReference type="InterPro" id="IPR013901">
    <property type="entry name" value="Anthrone_oxy"/>
</dbReference>
<evidence type="ECO:0000313" key="2">
    <source>
        <dbReference type="EMBL" id="AQZ63516.1"/>
    </source>
</evidence>
<dbReference type="RefSeq" id="WP_080039702.1">
    <property type="nucleotide sequence ID" value="NZ_CP017717.1"/>
</dbReference>
<reference evidence="3" key="1">
    <citation type="journal article" date="2017" name="Med. Chem. Commun.">
        <title>Nonomuraea sp. ATCC 55076 harbours the largest actinomycete chromosome to date and the kistamicin biosynthetic gene cluster.</title>
        <authorList>
            <person name="Nazari B."/>
            <person name="Forneris C.C."/>
            <person name="Gibson M.I."/>
            <person name="Moon K."/>
            <person name="Schramma K.R."/>
            <person name="Seyedsayamdost M.R."/>
        </authorList>
    </citation>
    <scope>NUCLEOTIDE SEQUENCE [LARGE SCALE GENOMIC DNA]</scope>
    <source>
        <strain evidence="3">ATCC 55076</strain>
    </source>
</reference>
<evidence type="ECO:0000313" key="3">
    <source>
        <dbReference type="Proteomes" id="UP000190797"/>
    </source>
</evidence>
<organism evidence="2 3">
    <name type="scientific">[Actinomadura] parvosata subsp. kistnae</name>
    <dbReference type="NCBI Taxonomy" id="1909395"/>
    <lineage>
        <taxon>Bacteria</taxon>
        <taxon>Bacillati</taxon>
        <taxon>Actinomycetota</taxon>
        <taxon>Actinomycetes</taxon>
        <taxon>Streptosporangiales</taxon>
        <taxon>Streptosporangiaceae</taxon>
        <taxon>Nonomuraea</taxon>
    </lineage>
</organism>
<dbReference type="OrthoDB" id="4251131at2"/>
<dbReference type="KEGG" id="noa:BKM31_20460"/>
<dbReference type="EMBL" id="CP017717">
    <property type="protein sequence ID" value="AQZ63516.1"/>
    <property type="molecule type" value="Genomic_DNA"/>
</dbReference>
<keyword evidence="1" id="KW-1133">Transmembrane helix</keyword>
<protein>
    <recommendedName>
        <fullName evidence="4">DUF1772 domain-containing protein</fullName>
    </recommendedName>
</protein>
<keyword evidence="1" id="KW-0812">Transmembrane</keyword>
<feature type="transmembrane region" description="Helical" evidence="1">
    <location>
        <begin position="53"/>
        <end position="72"/>
    </location>
</feature>
<dbReference type="Pfam" id="PF08592">
    <property type="entry name" value="Anthrone_oxy"/>
    <property type="match status" value="1"/>
</dbReference>
<accession>A0A1U9ZZY9</accession>
<keyword evidence="3" id="KW-1185">Reference proteome</keyword>
<proteinExistence type="predicted"/>
<feature type="transmembrane region" description="Helical" evidence="1">
    <location>
        <begin position="130"/>
        <end position="148"/>
    </location>
</feature>
<gene>
    <name evidence="2" type="ORF">BKM31_20460</name>
</gene>
<dbReference type="AlphaFoldDB" id="A0A1U9ZZY9"/>
<dbReference type="Proteomes" id="UP000190797">
    <property type="component" value="Chromosome"/>
</dbReference>
<feature type="transmembrane region" description="Helical" evidence="1">
    <location>
        <begin position="7"/>
        <end position="28"/>
    </location>
</feature>
<sequence>MDESMRVLAILGSGLTAGVMFFVALGVVPTMRALPPDRYVRTHQLLGRNADRAMPMIVLTTVLVDVLLAILTRAAGPRTLFASAAALMAGVAGISQLGNVPINRRVRALDPAAIPQDWADPRPAWRRWHLLRTVLALAALAVTATAVVL</sequence>
<keyword evidence="1" id="KW-0472">Membrane</keyword>
<evidence type="ECO:0008006" key="4">
    <source>
        <dbReference type="Google" id="ProtNLM"/>
    </source>
</evidence>
<dbReference type="STRING" id="1909395.BKM31_20460"/>
<evidence type="ECO:0000256" key="1">
    <source>
        <dbReference type="SAM" id="Phobius"/>
    </source>
</evidence>